<keyword evidence="2" id="KW-1185">Reference proteome</keyword>
<gene>
    <name evidence="1" type="ORF">SAMN05421852_10587</name>
</gene>
<protein>
    <submittedName>
        <fullName evidence="1">Uncharacterized protein</fullName>
    </submittedName>
</protein>
<dbReference type="STRING" id="46223.SAMN05421852_10587"/>
<accession>A0A1I3P4G3</accession>
<evidence type="ECO:0000313" key="2">
    <source>
        <dbReference type="Proteomes" id="UP000199545"/>
    </source>
</evidence>
<dbReference type="AlphaFoldDB" id="A0A1I3P4G3"/>
<dbReference type="EMBL" id="FORR01000005">
    <property type="protein sequence ID" value="SFJ16424.1"/>
    <property type="molecule type" value="Genomic_DNA"/>
</dbReference>
<sequence length="35" mass="4111">MKAITNFINDSFLNQYEKVVEPYNLRGNNDGMFLN</sequence>
<evidence type="ECO:0000313" key="1">
    <source>
        <dbReference type="EMBL" id="SFJ16424.1"/>
    </source>
</evidence>
<dbReference type="Proteomes" id="UP000199545">
    <property type="component" value="Unassembled WGS sequence"/>
</dbReference>
<organism evidence="1 2">
    <name type="scientific">Thermoflavimicrobium dichotomicum</name>
    <dbReference type="NCBI Taxonomy" id="46223"/>
    <lineage>
        <taxon>Bacteria</taxon>
        <taxon>Bacillati</taxon>
        <taxon>Bacillota</taxon>
        <taxon>Bacilli</taxon>
        <taxon>Bacillales</taxon>
        <taxon>Thermoactinomycetaceae</taxon>
        <taxon>Thermoflavimicrobium</taxon>
    </lineage>
</organism>
<reference evidence="1 2" key="1">
    <citation type="submission" date="2016-10" db="EMBL/GenBank/DDBJ databases">
        <authorList>
            <person name="de Groot N.N."/>
        </authorList>
    </citation>
    <scope>NUCLEOTIDE SEQUENCE [LARGE SCALE GENOMIC DNA]</scope>
    <source>
        <strain evidence="1 2">DSM 44778</strain>
    </source>
</reference>
<name>A0A1I3P4G3_9BACL</name>
<proteinExistence type="predicted"/>